<dbReference type="EMBL" id="ASPP01000218">
    <property type="protein sequence ID" value="ETO36844.1"/>
    <property type="molecule type" value="Genomic_DNA"/>
</dbReference>
<feature type="signal peptide" evidence="1">
    <location>
        <begin position="1"/>
        <end position="19"/>
    </location>
</feature>
<name>X6PFL6_RETFI</name>
<feature type="chain" id="PRO_5004976097" evidence="1">
    <location>
        <begin position="20"/>
        <end position="249"/>
    </location>
</feature>
<keyword evidence="3" id="KW-1185">Reference proteome</keyword>
<proteinExistence type="predicted"/>
<evidence type="ECO:0000313" key="3">
    <source>
        <dbReference type="Proteomes" id="UP000023152"/>
    </source>
</evidence>
<keyword evidence="1" id="KW-0732">Signal</keyword>
<evidence type="ECO:0000256" key="1">
    <source>
        <dbReference type="SAM" id="SignalP"/>
    </source>
</evidence>
<protein>
    <submittedName>
        <fullName evidence="2">Uncharacterized protein</fullName>
    </submittedName>
</protein>
<evidence type="ECO:0000313" key="2">
    <source>
        <dbReference type="EMBL" id="ETO36844.1"/>
    </source>
</evidence>
<accession>X6PFL6</accession>
<comment type="caution">
    <text evidence="2">The sequence shown here is derived from an EMBL/GenBank/DDBJ whole genome shotgun (WGS) entry which is preliminary data.</text>
</comment>
<organism evidence="2 3">
    <name type="scientific">Reticulomyxa filosa</name>
    <dbReference type="NCBI Taxonomy" id="46433"/>
    <lineage>
        <taxon>Eukaryota</taxon>
        <taxon>Sar</taxon>
        <taxon>Rhizaria</taxon>
        <taxon>Retaria</taxon>
        <taxon>Foraminifera</taxon>
        <taxon>Monothalamids</taxon>
        <taxon>Reticulomyxidae</taxon>
        <taxon>Reticulomyxa</taxon>
    </lineage>
</organism>
<reference evidence="2 3" key="1">
    <citation type="journal article" date="2013" name="Curr. Biol.">
        <title>The Genome of the Foraminiferan Reticulomyxa filosa.</title>
        <authorList>
            <person name="Glockner G."/>
            <person name="Hulsmann N."/>
            <person name="Schleicher M."/>
            <person name="Noegel A.A."/>
            <person name="Eichinger L."/>
            <person name="Gallinger C."/>
            <person name="Pawlowski J."/>
            <person name="Sierra R."/>
            <person name="Euteneuer U."/>
            <person name="Pillet L."/>
            <person name="Moustafa A."/>
            <person name="Platzer M."/>
            <person name="Groth M."/>
            <person name="Szafranski K."/>
            <person name="Schliwa M."/>
        </authorList>
    </citation>
    <scope>NUCLEOTIDE SEQUENCE [LARGE SCALE GENOMIC DNA]</scope>
</reference>
<dbReference type="AlphaFoldDB" id="X6PFL6"/>
<gene>
    <name evidence="2" type="ORF">RFI_00220</name>
</gene>
<dbReference type="Proteomes" id="UP000023152">
    <property type="component" value="Unassembled WGS sequence"/>
</dbReference>
<sequence>MKPSLVYEIILVILHVLTAVLVVSNASIVAKENANENNPIYSNNQDHMYTLIISLNKLANQSVSQMWKSETLKCVQCPQGCNNITEISPVQLKNASMRIIKSMSMTTRQSKKNTYMNIFSTSRISATSFKPKYSVYASIEAEVGIIVMTSTPQPNGVCKWFGQPEVHITFDACNFIFPTYRIPIKINCKSKFIKDQHYRPSYCRRHVKLRLASTNCYLQTKKKFVMSYDVAQKIKRNMDDKDNNVDFDK</sequence>